<dbReference type="EnsemblMetazoa" id="G15641.10">
    <property type="protein sequence ID" value="G15641.10:cds"/>
    <property type="gene ID" value="G15641"/>
</dbReference>
<dbReference type="EnsemblMetazoa" id="G15641.12">
    <property type="protein sequence ID" value="G15641.12:cds"/>
    <property type="gene ID" value="G15641"/>
</dbReference>
<dbReference type="OrthoDB" id="6144744at2759"/>
<dbReference type="AlphaFoldDB" id="A0A8W8IVZ2"/>
<feature type="region of interest" description="Disordered" evidence="1">
    <location>
        <begin position="204"/>
        <end position="228"/>
    </location>
</feature>
<dbReference type="EnsemblMetazoa" id="G15641.5">
    <property type="protein sequence ID" value="G15641.5:cds"/>
    <property type="gene ID" value="G15641"/>
</dbReference>
<dbReference type="OMA" id="NITCGAY"/>
<feature type="transmembrane region" description="Helical" evidence="2">
    <location>
        <begin position="169"/>
        <end position="189"/>
    </location>
</feature>
<reference evidence="3" key="1">
    <citation type="submission" date="2022-08" db="UniProtKB">
        <authorList>
            <consortium name="EnsemblMetazoa"/>
        </authorList>
    </citation>
    <scope>IDENTIFICATION</scope>
    <source>
        <strain evidence="3">05x7-T-G4-1.051#20</strain>
    </source>
</reference>
<feature type="transmembrane region" description="Helical" evidence="2">
    <location>
        <begin position="94"/>
        <end position="116"/>
    </location>
</feature>
<proteinExistence type="predicted"/>
<dbReference type="EnsemblMetazoa" id="G15641.16">
    <property type="protein sequence ID" value="G15641.16:cds"/>
    <property type="gene ID" value="G15641"/>
</dbReference>
<evidence type="ECO:0000256" key="2">
    <source>
        <dbReference type="SAM" id="Phobius"/>
    </source>
</evidence>
<keyword evidence="2" id="KW-0472">Membrane</keyword>
<dbReference type="EnsemblMetazoa" id="G15641.6">
    <property type="protein sequence ID" value="G15641.6:cds"/>
    <property type="gene ID" value="G15641"/>
</dbReference>
<dbReference type="EnsemblMetazoa" id="G15641.4">
    <property type="protein sequence ID" value="G15641.4:cds"/>
    <property type="gene ID" value="G15641"/>
</dbReference>
<sequence length="228" mass="25283">MPGETTLGPENRPVTMQNWLAGTIVGTMVTIVLMMFVPGWLVFTDESTNLRVYVSIYYWYVCREGNITCGAYGVGQPDAYRYIKDTNATPENTVMLVSVDMIVCILCALVVLGDMAGKQPRTTWWNNLKLGILIFIIFVLNLIIIGLFGHSSISLAENPALVVSVPYSLLILSLAVLVTLLEFSFLIYLHHLSTAAYHNLPSTSIEDEDEEENQPSTSASQPSINRPF</sequence>
<dbReference type="EnsemblMetazoa" id="G15641.15">
    <property type="protein sequence ID" value="G15641.15:cds"/>
    <property type="gene ID" value="G15641"/>
</dbReference>
<feature type="transmembrane region" description="Helical" evidence="2">
    <location>
        <begin position="128"/>
        <end position="149"/>
    </location>
</feature>
<dbReference type="EnsemblMetazoa" id="G15641.14">
    <property type="protein sequence ID" value="G15641.14:cds"/>
    <property type="gene ID" value="G15641"/>
</dbReference>
<evidence type="ECO:0000256" key="1">
    <source>
        <dbReference type="SAM" id="MobiDB-lite"/>
    </source>
</evidence>
<dbReference type="Proteomes" id="UP000005408">
    <property type="component" value="Unassembled WGS sequence"/>
</dbReference>
<organism evidence="3 4">
    <name type="scientific">Magallana gigas</name>
    <name type="common">Pacific oyster</name>
    <name type="synonym">Crassostrea gigas</name>
    <dbReference type="NCBI Taxonomy" id="29159"/>
    <lineage>
        <taxon>Eukaryota</taxon>
        <taxon>Metazoa</taxon>
        <taxon>Spiralia</taxon>
        <taxon>Lophotrochozoa</taxon>
        <taxon>Mollusca</taxon>
        <taxon>Bivalvia</taxon>
        <taxon>Autobranchia</taxon>
        <taxon>Pteriomorphia</taxon>
        <taxon>Ostreida</taxon>
        <taxon>Ostreoidea</taxon>
        <taxon>Ostreidae</taxon>
        <taxon>Magallana</taxon>
    </lineage>
</organism>
<dbReference type="EnsemblMetazoa" id="G15641.1">
    <property type="protein sequence ID" value="G15641.1:cds"/>
    <property type="gene ID" value="G15641"/>
</dbReference>
<dbReference type="EnsemblMetazoa" id="G15641.13">
    <property type="protein sequence ID" value="G15641.13:cds"/>
    <property type="gene ID" value="G15641"/>
</dbReference>
<evidence type="ECO:0000313" key="4">
    <source>
        <dbReference type="Proteomes" id="UP000005408"/>
    </source>
</evidence>
<keyword evidence="2" id="KW-0812">Transmembrane</keyword>
<protein>
    <submittedName>
        <fullName evidence="3">Uncharacterized protein</fullName>
    </submittedName>
</protein>
<keyword evidence="4" id="KW-1185">Reference proteome</keyword>
<keyword evidence="2" id="KW-1133">Transmembrane helix</keyword>
<name>A0A8W8IVZ2_MAGGI</name>
<accession>A0A8W8IVZ2</accession>
<feature type="transmembrane region" description="Helical" evidence="2">
    <location>
        <begin position="20"/>
        <end position="43"/>
    </location>
</feature>
<dbReference type="EnsemblMetazoa" id="G15641.19">
    <property type="protein sequence ID" value="G15641.19:cds"/>
    <property type="gene ID" value="G15641"/>
</dbReference>
<dbReference type="EnsemblMetazoa" id="G15641.2">
    <property type="protein sequence ID" value="G15641.2:cds"/>
    <property type="gene ID" value="G15641"/>
</dbReference>
<feature type="compositionally biased region" description="Polar residues" evidence="1">
    <location>
        <begin position="214"/>
        <end position="228"/>
    </location>
</feature>
<evidence type="ECO:0000313" key="3">
    <source>
        <dbReference type="EnsemblMetazoa" id="G15641.15:cds"/>
    </source>
</evidence>
<dbReference type="EnsemblMetazoa" id="G15641.9">
    <property type="protein sequence ID" value="G15641.9:cds"/>
    <property type="gene ID" value="G15641"/>
</dbReference>